<feature type="compositionally biased region" description="Basic and acidic residues" evidence="8">
    <location>
        <begin position="925"/>
        <end position="985"/>
    </location>
</feature>
<reference evidence="10" key="1">
    <citation type="submission" date="2023-03" db="EMBL/GenBank/DDBJ databases">
        <title>Massive genome expansion in bonnet fungi (Mycena s.s.) driven by repeated elements and novel gene families across ecological guilds.</title>
        <authorList>
            <consortium name="Lawrence Berkeley National Laboratory"/>
            <person name="Harder C.B."/>
            <person name="Miyauchi S."/>
            <person name="Viragh M."/>
            <person name="Kuo A."/>
            <person name="Thoen E."/>
            <person name="Andreopoulos B."/>
            <person name="Lu D."/>
            <person name="Skrede I."/>
            <person name="Drula E."/>
            <person name="Henrissat B."/>
            <person name="Morin E."/>
            <person name="Kohler A."/>
            <person name="Barry K."/>
            <person name="LaButti K."/>
            <person name="Morin E."/>
            <person name="Salamov A."/>
            <person name="Lipzen A."/>
            <person name="Mereny Z."/>
            <person name="Hegedus B."/>
            <person name="Baldrian P."/>
            <person name="Stursova M."/>
            <person name="Weitz H."/>
            <person name="Taylor A."/>
            <person name="Grigoriev I.V."/>
            <person name="Nagy L.G."/>
            <person name="Martin F."/>
            <person name="Kauserud H."/>
        </authorList>
    </citation>
    <scope>NUCLEOTIDE SEQUENCE</scope>
    <source>
        <strain evidence="10">CBHHK200</strain>
    </source>
</reference>
<feature type="compositionally biased region" description="Polar residues" evidence="8">
    <location>
        <begin position="788"/>
        <end position="810"/>
    </location>
</feature>
<accession>A0AAD6XAK1</accession>
<feature type="region of interest" description="Disordered" evidence="8">
    <location>
        <begin position="1103"/>
        <end position="1151"/>
    </location>
</feature>
<feature type="region of interest" description="Disordered" evidence="8">
    <location>
        <begin position="730"/>
        <end position="891"/>
    </location>
</feature>
<evidence type="ECO:0000256" key="3">
    <source>
        <dbReference type="ARBA" id="ARBA00010042"/>
    </source>
</evidence>
<feature type="compositionally biased region" description="Basic and acidic residues" evidence="8">
    <location>
        <begin position="464"/>
        <end position="475"/>
    </location>
</feature>
<feature type="region of interest" description="Disordered" evidence="8">
    <location>
        <begin position="424"/>
        <end position="510"/>
    </location>
</feature>
<evidence type="ECO:0000256" key="2">
    <source>
        <dbReference type="ARBA" id="ARBA00004186"/>
    </source>
</evidence>
<feature type="compositionally biased region" description="Low complexity" evidence="8">
    <location>
        <begin position="870"/>
        <end position="888"/>
    </location>
</feature>
<feature type="domain" description="Inner centromere protein ARK-binding" evidence="9">
    <location>
        <begin position="1123"/>
        <end position="1179"/>
    </location>
</feature>
<feature type="compositionally biased region" description="Polar residues" evidence="8">
    <location>
        <begin position="709"/>
        <end position="721"/>
    </location>
</feature>
<dbReference type="AlphaFoldDB" id="A0AAD6XAK1"/>
<dbReference type="EMBL" id="JARJCM010000033">
    <property type="protein sequence ID" value="KAJ7038214.1"/>
    <property type="molecule type" value="Genomic_DNA"/>
</dbReference>
<gene>
    <name evidence="10" type="ORF">C8F04DRAFT_1089926</name>
</gene>
<feature type="region of interest" description="Disordered" evidence="8">
    <location>
        <begin position="380"/>
        <end position="406"/>
    </location>
</feature>
<comment type="similarity">
    <text evidence="3">Belongs to the INCENP family.</text>
</comment>
<feature type="region of interest" description="Disordered" evidence="8">
    <location>
        <begin position="111"/>
        <end position="131"/>
    </location>
</feature>
<evidence type="ECO:0000256" key="5">
    <source>
        <dbReference type="ARBA" id="ARBA00022829"/>
    </source>
</evidence>
<keyword evidence="11" id="KW-1185">Reference proteome</keyword>
<keyword evidence="6" id="KW-0206">Cytoskeleton</keyword>
<dbReference type="Gene3D" id="6.10.250.2990">
    <property type="match status" value="1"/>
</dbReference>
<feature type="region of interest" description="Disordered" evidence="8">
    <location>
        <begin position="248"/>
        <end position="286"/>
    </location>
</feature>
<name>A0AAD6XAK1_9AGAR</name>
<sequence length="1216" mass="130877">MDQPGLLEWCNSTRFTMVNDPGRQLFQDQIQTHGFLFLTDYLDNILAGPRRDPLIELVKTPGRKKATNKRPLGAPSALKGVVSVSLEDGPSTHSKENLVPVNSFHRALLQAKEKSPPPEESPVRVAPNPLPEQGAAVFENNVHDAPRSPKELDSNLPQATEVDPVLVRPPSPAVIVSNHSAEPLKVQELVAEDQFFDPIAAEQNDLSVIAEDDETERSRVSLQGGLAAQLPMVPLETVQERSLVDEIPRAASPPPADDLQSVPISPARPTETSNPIPSPAVSPRLFPSPVTPDVLPQPETYHTRLAGNYTAPLPEIPPWQPREIHHDMTEPLPSLPPVTEEASNVEMIDVAVAAPPTSPKGLAHKPSLSSFPSLPAPLPFRKSIRAPPDSSAAHGPVGVATPGAALGGKRTSWLMRAREVKALEITVKKPNPPVPSLPPPGPSGSKRKSGDMFALVGATGLEEEERKPKVAKTAEGDVALSQPKTSDGANPPPEEEMEDAPPKPQEEQGLLVQLKKTVDGLGSRFGKSLGKSLGGPAAANALAVARAAAEARIAERHHKEEEATMALGAPAVAPPPTIPTPAEAQPSPVFHSSHHRLSLSELVTSSETQNKSKEVDNVGTGPSITPIAAAAPVDDKTTANPLASPLPAVFHVAPPAPVFNKPPPVFVPPAPAVTAAPTAQASTFKLPVTTAFSKPASMALGLAPRVPSPKQTTTVPLSTQSTLESLRSDGLFDSQDSVPGWMPSTQDTEYTSGFGSQSLCEPMTELDEDDSLGAGAPWIGANAREDSLTWSTLPTQSQRGDTGPVTQDNLDVSHNDDQEFLRQPIPGSFNMDVDEDDYGDEHEAAFDQSVLGEMELDPKKSTVSLVEPRSQSQMSTTSFASSQSSQSQGGFFNHASKLVNSVLGTSKKGKPEVKSLQLAAAAAKKQQEEKEKKANRLKEMENRRQAALQRKADEERAKAQEEEKKLKEESERRKKERDEHTDKRPLLKSVASKKEEENGKKRKIIAEVEKKPELKKSMLKQPALNASTSSKLPSKFLKPQPALASSAAYNTAASTSKAPAESFLAKSTAGKGKLVAKNTVPDDDVSHPTQLLQTQMAARAKAQLQAANLAPPTIASESIELPDINSEYSDSDDEDRPRTFDPPSWAQSPDLRQALEMQSTINPDDIFGAIRPLKMDEVFRNRTGRFRARTSSANWTGTDRLTAEEEREYARRMGFR</sequence>
<feature type="region of interest" description="Disordered" evidence="8">
    <location>
        <begin position="702"/>
        <end position="721"/>
    </location>
</feature>
<dbReference type="InterPro" id="IPR005635">
    <property type="entry name" value="Inner_centromere_prot_ARK-bd"/>
</dbReference>
<comment type="subcellular location">
    <subcellularLocation>
        <location evidence="2">Cytoplasm</location>
        <location evidence="2">Cytoskeleton</location>
        <location evidence="2">Spindle</location>
    </subcellularLocation>
    <subcellularLocation>
        <location evidence="1">Nucleus</location>
    </subcellularLocation>
</comment>
<feature type="region of interest" description="Disordered" evidence="8">
    <location>
        <begin position="906"/>
        <end position="1035"/>
    </location>
</feature>
<evidence type="ECO:0000256" key="1">
    <source>
        <dbReference type="ARBA" id="ARBA00004123"/>
    </source>
</evidence>
<evidence type="ECO:0000259" key="9">
    <source>
        <dbReference type="Pfam" id="PF03941"/>
    </source>
</evidence>
<feature type="compositionally biased region" description="Basic and acidic residues" evidence="8">
    <location>
        <begin position="811"/>
        <end position="820"/>
    </location>
</feature>
<dbReference type="GO" id="GO:0005634">
    <property type="term" value="C:nucleus"/>
    <property type="evidence" value="ECO:0007669"/>
    <property type="project" value="UniProtKB-SubCell"/>
</dbReference>
<dbReference type="GO" id="GO:0005819">
    <property type="term" value="C:spindle"/>
    <property type="evidence" value="ECO:0007669"/>
    <property type="project" value="UniProtKB-SubCell"/>
</dbReference>
<keyword evidence="4" id="KW-0963">Cytoplasm</keyword>
<proteinExistence type="inferred from homology"/>
<keyword evidence="5" id="KW-0159">Chromosome partition</keyword>
<comment type="caution">
    <text evidence="10">The sequence shown here is derived from an EMBL/GenBank/DDBJ whole genome shotgun (WGS) entry which is preliminary data.</text>
</comment>
<keyword evidence="7" id="KW-0539">Nucleus</keyword>
<evidence type="ECO:0000313" key="11">
    <source>
        <dbReference type="Proteomes" id="UP001218188"/>
    </source>
</evidence>
<evidence type="ECO:0000256" key="7">
    <source>
        <dbReference type="ARBA" id="ARBA00023242"/>
    </source>
</evidence>
<evidence type="ECO:0000256" key="8">
    <source>
        <dbReference type="SAM" id="MobiDB-lite"/>
    </source>
</evidence>
<dbReference type="Proteomes" id="UP001218188">
    <property type="component" value="Unassembled WGS sequence"/>
</dbReference>
<feature type="compositionally biased region" description="Pro residues" evidence="8">
    <location>
        <begin position="430"/>
        <end position="442"/>
    </location>
</feature>
<evidence type="ECO:0000313" key="10">
    <source>
        <dbReference type="EMBL" id="KAJ7038214.1"/>
    </source>
</evidence>
<feature type="compositionally biased region" description="Basic and acidic residues" evidence="8">
    <location>
        <begin position="992"/>
        <end position="1016"/>
    </location>
</feature>
<feature type="compositionally biased region" description="Low complexity" evidence="8">
    <location>
        <begin position="599"/>
        <end position="608"/>
    </location>
</feature>
<dbReference type="PANTHER" id="PTHR13142">
    <property type="entry name" value="INNER CENTROMERE PROTEIN"/>
    <property type="match status" value="1"/>
</dbReference>
<evidence type="ECO:0000256" key="6">
    <source>
        <dbReference type="ARBA" id="ARBA00023212"/>
    </source>
</evidence>
<dbReference type="Pfam" id="PF03941">
    <property type="entry name" value="INCENP_ARK-bind"/>
    <property type="match status" value="1"/>
</dbReference>
<evidence type="ECO:0000256" key="4">
    <source>
        <dbReference type="ARBA" id="ARBA00022490"/>
    </source>
</evidence>
<feature type="region of interest" description="Disordered" evidence="8">
    <location>
        <begin position="570"/>
        <end position="627"/>
    </location>
</feature>
<organism evidence="10 11">
    <name type="scientific">Mycena alexandri</name>
    <dbReference type="NCBI Taxonomy" id="1745969"/>
    <lineage>
        <taxon>Eukaryota</taxon>
        <taxon>Fungi</taxon>
        <taxon>Dikarya</taxon>
        <taxon>Basidiomycota</taxon>
        <taxon>Agaricomycotina</taxon>
        <taxon>Agaricomycetes</taxon>
        <taxon>Agaricomycetidae</taxon>
        <taxon>Agaricales</taxon>
        <taxon>Marasmiineae</taxon>
        <taxon>Mycenaceae</taxon>
        <taxon>Mycena</taxon>
    </lineage>
</organism>
<feature type="compositionally biased region" description="Polar residues" evidence="8">
    <location>
        <begin position="743"/>
        <end position="759"/>
    </location>
</feature>
<dbReference type="PANTHER" id="PTHR13142:SF1">
    <property type="entry name" value="INNER CENTROMERE PROTEIN"/>
    <property type="match status" value="1"/>
</dbReference>
<dbReference type="GO" id="GO:0007059">
    <property type="term" value="P:chromosome segregation"/>
    <property type="evidence" value="ECO:0007669"/>
    <property type="project" value="UniProtKB-KW"/>
</dbReference>
<protein>
    <recommendedName>
        <fullName evidence="9">Inner centromere protein ARK-binding domain-containing protein</fullName>
    </recommendedName>
</protein>